<feature type="region of interest" description="Disordered" evidence="4">
    <location>
        <begin position="391"/>
        <end position="419"/>
    </location>
</feature>
<evidence type="ECO:0000256" key="3">
    <source>
        <dbReference type="PROSITE-ProRule" id="PRU00723"/>
    </source>
</evidence>
<dbReference type="PROSITE" id="PS50103">
    <property type="entry name" value="ZF_C3H1"/>
    <property type="match status" value="1"/>
</dbReference>
<feature type="compositionally biased region" description="Low complexity" evidence="4">
    <location>
        <begin position="406"/>
        <end position="417"/>
    </location>
</feature>
<dbReference type="InterPro" id="IPR011989">
    <property type="entry name" value="ARM-like"/>
</dbReference>
<dbReference type="OMA" id="CVERRTA"/>
<organism evidence="7 8">
    <name type="scientific">Symbiodinium microadriaticum</name>
    <name type="common">Dinoflagellate</name>
    <name type="synonym">Zooxanthella microadriatica</name>
    <dbReference type="NCBI Taxonomy" id="2951"/>
    <lineage>
        <taxon>Eukaryota</taxon>
        <taxon>Sar</taxon>
        <taxon>Alveolata</taxon>
        <taxon>Dinophyceae</taxon>
        <taxon>Suessiales</taxon>
        <taxon>Symbiodiniaceae</taxon>
        <taxon>Symbiodinium</taxon>
    </lineage>
</organism>
<dbReference type="PANTHER" id="PTHR12537:SF12">
    <property type="entry name" value="MATERNAL PROTEIN PUMILIO"/>
    <property type="match status" value="1"/>
</dbReference>
<dbReference type="Proteomes" id="UP000186817">
    <property type="component" value="Unassembled WGS sequence"/>
</dbReference>
<dbReference type="SMART" id="SM00356">
    <property type="entry name" value="ZnF_C3H1"/>
    <property type="match status" value="1"/>
</dbReference>
<proteinExistence type="predicted"/>
<feature type="compositionally biased region" description="Low complexity" evidence="4">
    <location>
        <begin position="748"/>
        <end position="759"/>
    </location>
</feature>
<feature type="domain" description="C3H1-type" evidence="5">
    <location>
        <begin position="327"/>
        <end position="356"/>
    </location>
</feature>
<dbReference type="EMBL" id="LSRX01000978">
    <property type="protein sequence ID" value="OLP85420.1"/>
    <property type="molecule type" value="Genomic_DNA"/>
</dbReference>
<evidence type="ECO:0000256" key="1">
    <source>
        <dbReference type="ARBA" id="ARBA00022737"/>
    </source>
</evidence>
<feature type="compositionally biased region" description="Basic residues" evidence="4">
    <location>
        <begin position="1300"/>
        <end position="1314"/>
    </location>
</feature>
<dbReference type="Gene3D" id="4.10.1000.10">
    <property type="entry name" value="Zinc finger, CCCH-type"/>
    <property type="match status" value="1"/>
</dbReference>
<keyword evidence="3" id="KW-0863">Zinc-finger</keyword>
<feature type="region of interest" description="Disordered" evidence="4">
    <location>
        <begin position="797"/>
        <end position="833"/>
    </location>
</feature>
<dbReference type="Gene3D" id="1.25.10.10">
    <property type="entry name" value="Leucine-rich Repeat Variant"/>
    <property type="match status" value="1"/>
</dbReference>
<feature type="region of interest" description="Disordered" evidence="4">
    <location>
        <begin position="1278"/>
        <end position="1314"/>
    </location>
</feature>
<feature type="compositionally biased region" description="Low complexity" evidence="4">
    <location>
        <begin position="699"/>
        <end position="720"/>
    </location>
</feature>
<gene>
    <name evidence="7" type="primary">PUM1</name>
    <name evidence="7" type="ORF">AK812_SmicGene33597</name>
</gene>
<name>A0A1Q9CR78_SYMMI</name>
<dbReference type="PANTHER" id="PTHR12537">
    <property type="entry name" value="RNA BINDING PROTEIN PUMILIO-RELATED"/>
    <property type="match status" value="1"/>
</dbReference>
<keyword evidence="8" id="KW-1185">Reference proteome</keyword>
<keyword evidence="3" id="KW-0479">Metal-binding</keyword>
<evidence type="ECO:0000256" key="4">
    <source>
        <dbReference type="SAM" id="MobiDB-lite"/>
    </source>
</evidence>
<sequence>MDTKQSTGQLVWLAAPAVSTRPDGHLELTAELHLVEFVSMQRLVRWLEALMPESHWARCVERRTARCWEYGSVFIPEDDGCDEDPKTGKFAPLGSVQVVVAWFGDANDPSLRNDITEEVQRMLSPSQRSAVPAMARLWGDPAKFRVKQLEVTYEQDWLGDERCEFRVPPRHGREGIMTACPAPPTWGYWPMYQTSHIPYPGDVVLMPVVALRFTHDKIRPVFRKGKHRGQPIYELVNDLFRRRVDPTASLPPLEIYFHNGFWRSLNNRRLWALKAYMGLSGDFQLMVRAYISRCTKASFLEKNSTHTDGLSVEITGDEAALQEVFYKSTPQPCRYFQAGEGECLRGDSCPFAHEDPDEELLLEDQHNRTAARRLLTRVYAKCLGQAWSASFSPEQEMESETEGQEPSEPQRRSSPSIPKDPIQALFAYVDSAEMDVPMDGKRQKDCSTGVPARPPVAQPEAPALTRRPEAFQESAELRSVPEPSRANNLGGQDDASSRPNAVKQRSRLKEQLERKGVEKGRAPQAPTPLSSSSAPFRPCEPRPSELLRQRETAQQDRVKPTAVGERATNTDLNQDDAELPRTAKGSPACTSHSREEVHVQVNSGPAESSAMKKATMESTMEDIAEAVSLSVATSLDIGLFSASSAATPSLTIPPPPPSPPPPPLAVEHYTNPIPPPPVAPPPQPSNSGLAEALLPAYMQPDVSPQPSQPVLGPTLGPLGPDLSARPSGVLGAPGPAPRQSTPPSPVRLPSQLGPLGPQPMGARAPPGPRSQEPQSAAAQLFALPALFPDHAQLLAAPALGPDDRLPQEEAASGEASEVSYSAPSASLQRQRSPVEVDDIVLERASFHHEMSAHSQTVVDGQSMPSTGDWPALPSNSVARKAPRKPADAEPVSAPSKPIAQAPETVETSRAVAAETSQKDITSLLVKNLPSTVLQRDVLQALREDGFDGKFAMNMTSGFGAMWVMCYQDYPYVSQTFAASTTASTPISTTSSPPETPTNLSMEVLRKAHDRMGCRDLQHTLQAGTFKEQNMILHQLRGHVVEIAQSPNGNYLLQHAIRVLSSDRTRFIADELFVWRRPAEVAKHKYACRILERIIEHFPINLSFPFMEDIVRNTKSLSMHPIGTYSVQHCVEHGGAGCVQEIANVVLNHLHQIAVDPSGCGVLNKVLLHANSYQSTLLAVALASHPHTFANMATLQQGFAACESLFHVAKRIPELHQQMEWLLTESMGKILSTRHGHTLLRTLAPGLAKQTKKEANWPSSHQTYQQYQKHVCQQAFYQQHSNKEKKHPQQRPQQQTPALRRQQRYHGGRNQRYQR</sequence>
<evidence type="ECO:0000256" key="2">
    <source>
        <dbReference type="PROSITE-ProRule" id="PRU00317"/>
    </source>
</evidence>
<dbReference type="InterPro" id="IPR000571">
    <property type="entry name" value="Znf_CCCH"/>
</dbReference>
<keyword evidence="1" id="KW-0677">Repeat</keyword>
<keyword evidence="3" id="KW-0862">Zinc</keyword>
<feature type="zinc finger region" description="C3H1-type" evidence="3">
    <location>
        <begin position="327"/>
        <end position="356"/>
    </location>
</feature>
<feature type="compositionally biased region" description="Low complexity" evidence="4">
    <location>
        <begin position="808"/>
        <end position="822"/>
    </location>
</feature>
<feature type="compositionally biased region" description="Pro residues" evidence="4">
    <location>
        <begin position="672"/>
        <end position="684"/>
    </location>
</feature>
<dbReference type="InterPro" id="IPR016024">
    <property type="entry name" value="ARM-type_fold"/>
</dbReference>
<dbReference type="GO" id="GO:0008270">
    <property type="term" value="F:zinc ion binding"/>
    <property type="evidence" value="ECO:0007669"/>
    <property type="project" value="UniProtKB-KW"/>
</dbReference>
<feature type="domain" description="PUM-HD" evidence="6">
    <location>
        <begin position="893"/>
        <end position="1246"/>
    </location>
</feature>
<evidence type="ECO:0000259" key="5">
    <source>
        <dbReference type="PROSITE" id="PS50103"/>
    </source>
</evidence>
<dbReference type="SMART" id="SM00025">
    <property type="entry name" value="Pumilio"/>
    <property type="match status" value="4"/>
</dbReference>
<protein>
    <submittedName>
        <fullName evidence="7">Pumilio-like 1</fullName>
    </submittedName>
</protein>
<dbReference type="Pfam" id="PF00806">
    <property type="entry name" value="PUF"/>
    <property type="match status" value="4"/>
</dbReference>
<dbReference type="GO" id="GO:0010608">
    <property type="term" value="P:post-transcriptional regulation of gene expression"/>
    <property type="evidence" value="ECO:0007669"/>
    <property type="project" value="TreeGrafter"/>
</dbReference>
<accession>A0A1Q9CR78</accession>
<dbReference type="GO" id="GO:0005737">
    <property type="term" value="C:cytoplasm"/>
    <property type="evidence" value="ECO:0007669"/>
    <property type="project" value="TreeGrafter"/>
</dbReference>
<feature type="region of interest" description="Disordered" evidence="4">
    <location>
        <begin position="850"/>
        <end position="907"/>
    </location>
</feature>
<feature type="compositionally biased region" description="Acidic residues" evidence="4">
    <location>
        <begin position="395"/>
        <end position="405"/>
    </location>
</feature>
<dbReference type="InterPro" id="IPR033133">
    <property type="entry name" value="PUM-HD"/>
</dbReference>
<evidence type="ECO:0000313" key="8">
    <source>
        <dbReference type="Proteomes" id="UP000186817"/>
    </source>
</evidence>
<feature type="compositionally biased region" description="Pro residues" evidence="4">
    <location>
        <begin position="651"/>
        <end position="664"/>
    </location>
</feature>
<dbReference type="OrthoDB" id="449340at2759"/>
<dbReference type="SUPFAM" id="SSF48371">
    <property type="entry name" value="ARM repeat"/>
    <property type="match status" value="1"/>
</dbReference>
<feature type="region of interest" description="Disordered" evidence="4">
    <location>
        <begin position="438"/>
        <end position="617"/>
    </location>
</feature>
<feature type="repeat" description="Pumilio" evidence="2">
    <location>
        <begin position="1034"/>
        <end position="1069"/>
    </location>
</feature>
<feature type="compositionally biased region" description="Polar residues" evidence="4">
    <location>
        <begin position="852"/>
        <end position="865"/>
    </location>
</feature>
<dbReference type="PROSITE" id="PS50302">
    <property type="entry name" value="PUM"/>
    <property type="match status" value="1"/>
</dbReference>
<reference evidence="7 8" key="1">
    <citation type="submission" date="2016-02" db="EMBL/GenBank/DDBJ databases">
        <title>Genome analysis of coral dinoflagellate symbionts highlights evolutionary adaptations to a symbiotic lifestyle.</title>
        <authorList>
            <person name="Aranda M."/>
            <person name="Li Y."/>
            <person name="Liew Y.J."/>
            <person name="Baumgarten S."/>
            <person name="Simakov O."/>
            <person name="Wilson M."/>
            <person name="Piel J."/>
            <person name="Ashoor H."/>
            <person name="Bougouffa S."/>
            <person name="Bajic V.B."/>
            <person name="Ryu T."/>
            <person name="Ravasi T."/>
            <person name="Bayer T."/>
            <person name="Micklem G."/>
            <person name="Kim H."/>
            <person name="Bhak J."/>
            <person name="Lajeunesse T.C."/>
            <person name="Voolstra C.R."/>
        </authorList>
    </citation>
    <scope>NUCLEOTIDE SEQUENCE [LARGE SCALE GENOMIC DNA]</scope>
    <source>
        <strain evidence="7 8">CCMP2467</strain>
    </source>
</reference>
<feature type="region of interest" description="Disordered" evidence="4">
    <location>
        <begin position="645"/>
        <end position="776"/>
    </location>
</feature>
<evidence type="ECO:0000313" key="7">
    <source>
        <dbReference type="EMBL" id="OLP85420.1"/>
    </source>
</evidence>
<dbReference type="GO" id="GO:0003729">
    <property type="term" value="F:mRNA binding"/>
    <property type="evidence" value="ECO:0007669"/>
    <property type="project" value="TreeGrafter"/>
</dbReference>
<feature type="compositionally biased region" description="Pro residues" evidence="4">
    <location>
        <begin position="734"/>
        <end position="746"/>
    </location>
</feature>
<comment type="caution">
    <text evidence="7">The sequence shown here is derived from an EMBL/GenBank/DDBJ whole genome shotgun (WGS) entry which is preliminary data.</text>
</comment>
<dbReference type="PROSITE" id="PS50303">
    <property type="entry name" value="PUM_HD"/>
    <property type="match status" value="1"/>
</dbReference>
<dbReference type="InterPro" id="IPR001313">
    <property type="entry name" value="Pumilio_RNA-bd_rpt"/>
</dbReference>
<evidence type="ECO:0000259" key="6">
    <source>
        <dbReference type="PROSITE" id="PS50303"/>
    </source>
</evidence>
<feature type="compositionally biased region" description="Basic and acidic residues" evidence="4">
    <location>
        <begin position="507"/>
        <end position="521"/>
    </location>
</feature>
<feature type="compositionally biased region" description="Basic and acidic residues" evidence="4">
    <location>
        <begin position="539"/>
        <end position="559"/>
    </location>
</feature>